<gene>
    <name evidence="2" type="ORF">A2172_00195</name>
</gene>
<proteinExistence type="predicted"/>
<reference evidence="2 3" key="1">
    <citation type="journal article" date="2016" name="Nat. Commun.">
        <title>Thousands of microbial genomes shed light on interconnected biogeochemical processes in an aquifer system.</title>
        <authorList>
            <person name="Anantharaman K."/>
            <person name="Brown C.T."/>
            <person name="Hug L.A."/>
            <person name="Sharon I."/>
            <person name="Castelle C.J."/>
            <person name="Probst A.J."/>
            <person name="Thomas B.C."/>
            <person name="Singh A."/>
            <person name="Wilkins M.J."/>
            <person name="Karaoz U."/>
            <person name="Brodie E.L."/>
            <person name="Williams K.H."/>
            <person name="Hubbard S.S."/>
            <person name="Banfield J.F."/>
        </authorList>
    </citation>
    <scope>NUCLEOTIDE SEQUENCE [LARGE SCALE GENOMIC DNA]</scope>
</reference>
<feature type="domain" description="Endonuclease GajA/Old nuclease/RecF-like AAA" evidence="1">
    <location>
        <begin position="1"/>
        <end position="389"/>
    </location>
</feature>
<evidence type="ECO:0000259" key="1">
    <source>
        <dbReference type="Pfam" id="PF13175"/>
    </source>
</evidence>
<dbReference type="STRING" id="1802593.A2172_00195"/>
<dbReference type="SUPFAM" id="SSF52540">
    <property type="entry name" value="P-loop containing nucleoside triphosphate hydrolases"/>
    <property type="match status" value="1"/>
</dbReference>
<organism evidence="2 3">
    <name type="scientific">Candidatus Woykebacteria bacterium RBG_13_40_15</name>
    <dbReference type="NCBI Taxonomy" id="1802593"/>
    <lineage>
        <taxon>Bacteria</taxon>
        <taxon>Candidatus Woykeibacteriota</taxon>
    </lineage>
</organism>
<evidence type="ECO:0000313" key="2">
    <source>
        <dbReference type="EMBL" id="OGY24276.1"/>
    </source>
</evidence>
<protein>
    <recommendedName>
        <fullName evidence="1">Endonuclease GajA/Old nuclease/RecF-like AAA domain-containing protein</fullName>
    </recommendedName>
</protein>
<accession>A0A1G1W9B5</accession>
<name>A0A1G1W9B5_9BACT</name>
<comment type="caution">
    <text evidence="2">The sequence shown here is derived from an EMBL/GenBank/DDBJ whole genome shotgun (WGS) entry which is preliminary data.</text>
</comment>
<dbReference type="EMBL" id="MHCP01000014">
    <property type="protein sequence ID" value="OGY24276.1"/>
    <property type="molecule type" value="Genomic_DNA"/>
</dbReference>
<dbReference type="InterPro" id="IPR041685">
    <property type="entry name" value="AAA_GajA/Old/RecF-like"/>
</dbReference>
<dbReference type="InterPro" id="IPR051396">
    <property type="entry name" value="Bact_Antivir_Def_Nuclease"/>
</dbReference>
<dbReference type="Gene3D" id="3.40.50.300">
    <property type="entry name" value="P-loop containing nucleotide triphosphate hydrolases"/>
    <property type="match status" value="1"/>
</dbReference>
<sequence length="659" mass="75347">MRLEKISIKNFKSIDNLDNFELIDKNITAFIGGNGCGKTNLLHAINSLKKDDELVDTNLHEKANKSDEIEISAEISFDERDLPKLKERSLDLSTIAGYKVKVNKKIGSGSTRAIEPLMCSFDFEKGVTTILSKVVSQIKKLKLSDGSNPAENFIERLVFKPENNSQEILRTLDELTSIINGLGEVDEEYKKAFLETILRAKETLNFNLIKILEADFWNNLDIILLDPKAYTVENYSPLEELQDGSKHEFLYDLLKLANKEANDFKQTGSSLDNTAADGSKYLSDQLKKIWKNHQVSLNLCPQGSNLYFLFGTPQGRSMELTNQSDGEQWFLRFYTKLATAEKLNKQFVWLMDEPGQSLHATSQINLKNYFESLSDNHQIIYTTHQPMMVPWQKLERIFVVENDVLRGTLIHQRFWKDEETESPLREALGLFVGEELLTGKEHIIVEGPSDYVYLQGWLSFFQRNRSGKLWREEYNLLERSFVPVQGKDTIPLYLLYLTKKTKGKINSIAIPDSKAAEDEVKKRLDGIDPLNKRVVSVSSLLSDIKIKDIEDLFEAKEFLTEVKEFYSKNYPEISFPTDFTEVKKSSLANGVINYVESKINFGVNLDGEPRGLDKVGSALNFYKKLSSDKKLPYSKETVKRFETVLKEVSKLLMTESSKT</sequence>
<dbReference type="PANTHER" id="PTHR43581:SF3">
    <property type="entry name" value="AAA+ ATPASE DOMAIN-CONTAINING PROTEIN"/>
    <property type="match status" value="1"/>
</dbReference>
<dbReference type="CDD" id="cd00267">
    <property type="entry name" value="ABC_ATPase"/>
    <property type="match status" value="1"/>
</dbReference>
<dbReference type="PANTHER" id="PTHR43581">
    <property type="entry name" value="ATP/GTP PHOSPHATASE"/>
    <property type="match status" value="1"/>
</dbReference>
<evidence type="ECO:0000313" key="3">
    <source>
        <dbReference type="Proteomes" id="UP000176631"/>
    </source>
</evidence>
<dbReference type="Pfam" id="PF13175">
    <property type="entry name" value="AAA_15"/>
    <property type="match status" value="1"/>
</dbReference>
<dbReference type="AlphaFoldDB" id="A0A1G1W9B5"/>
<dbReference type="Proteomes" id="UP000176631">
    <property type="component" value="Unassembled WGS sequence"/>
</dbReference>
<dbReference type="InterPro" id="IPR027417">
    <property type="entry name" value="P-loop_NTPase"/>
</dbReference>